<dbReference type="EMBL" id="CAJVCH010526264">
    <property type="protein sequence ID" value="CAG7822411.1"/>
    <property type="molecule type" value="Genomic_DNA"/>
</dbReference>
<sequence>SRDSHNNKFTRK</sequence>
<accession>A0A8J2KX67</accession>
<name>A0A8J2KX67_9HEXA</name>
<evidence type="ECO:0000313" key="1">
    <source>
        <dbReference type="EMBL" id="CAG7822411.1"/>
    </source>
</evidence>
<protein>
    <submittedName>
        <fullName evidence="1">Uncharacterized protein</fullName>
    </submittedName>
</protein>
<evidence type="ECO:0000313" key="2">
    <source>
        <dbReference type="Proteomes" id="UP000708208"/>
    </source>
</evidence>
<gene>
    <name evidence="1" type="ORF">AFUS01_LOCUS32686</name>
</gene>
<organism evidence="1 2">
    <name type="scientific">Allacma fusca</name>
    <dbReference type="NCBI Taxonomy" id="39272"/>
    <lineage>
        <taxon>Eukaryota</taxon>
        <taxon>Metazoa</taxon>
        <taxon>Ecdysozoa</taxon>
        <taxon>Arthropoda</taxon>
        <taxon>Hexapoda</taxon>
        <taxon>Collembola</taxon>
        <taxon>Symphypleona</taxon>
        <taxon>Sminthuridae</taxon>
        <taxon>Allacma</taxon>
    </lineage>
</organism>
<keyword evidence="2" id="KW-1185">Reference proteome</keyword>
<proteinExistence type="predicted"/>
<feature type="non-terminal residue" evidence="1">
    <location>
        <position position="1"/>
    </location>
</feature>
<dbReference type="Proteomes" id="UP000708208">
    <property type="component" value="Unassembled WGS sequence"/>
</dbReference>
<reference evidence="1" key="1">
    <citation type="submission" date="2021-06" db="EMBL/GenBank/DDBJ databases">
        <authorList>
            <person name="Hodson N. C."/>
            <person name="Mongue J. A."/>
            <person name="Jaron S. K."/>
        </authorList>
    </citation>
    <scope>NUCLEOTIDE SEQUENCE</scope>
</reference>
<comment type="caution">
    <text evidence="1">The sequence shown here is derived from an EMBL/GenBank/DDBJ whole genome shotgun (WGS) entry which is preliminary data.</text>
</comment>